<dbReference type="PROSITE" id="PS51257">
    <property type="entry name" value="PROKAR_LIPOPROTEIN"/>
    <property type="match status" value="1"/>
</dbReference>
<evidence type="ECO:0008006" key="4">
    <source>
        <dbReference type="Google" id="ProtNLM"/>
    </source>
</evidence>
<dbReference type="RefSeq" id="WP_179530216.1">
    <property type="nucleotide sequence ID" value="NZ_BAAAPP010000012.1"/>
</dbReference>
<keyword evidence="1" id="KW-0732">Signal</keyword>
<proteinExistence type="predicted"/>
<evidence type="ECO:0000256" key="1">
    <source>
        <dbReference type="SAM" id="SignalP"/>
    </source>
</evidence>
<comment type="caution">
    <text evidence="2">The sequence shown here is derived from an EMBL/GenBank/DDBJ whole genome shotgun (WGS) entry which is preliminary data.</text>
</comment>
<evidence type="ECO:0000313" key="2">
    <source>
        <dbReference type="EMBL" id="NYI09202.1"/>
    </source>
</evidence>
<dbReference type="EMBL" id="JACBZI010000001">
    <property type="protein sequence ID" value="NYI09202.1"/>
    <property type="molecule type" value="Genomic_DNA"/>
</dbReference>
<feature type="signal peptide" evidence="1">
    <location>
        <begin position="1"/>
        <end position="23"/>
    </location>
</feature>
<sequence>MPARSRLLAPCLAVLLGATLASCSEDPKVTGADPAALPEDLCAALAEEVPSDLGLDGGSPSHEADDELVRAGCRWSGEGDTDLVVEVVSYALPDSDDTTPVDRALDGACRTLAGTPDVEQLVEQAGGCSGVVGSTATGIARVVPDRATVRVQLSSTATPPEQLAARVASMTSALTGGIPRE</sequence>
<dbReference type="Proteomes" id="UP000537326">
    <property type="component" value="Unassembled WGS sequence"/>
</dbReference>
<accession>A0A7Z0C2E9</accession>
<keyword evidence="3" id="KW-1185">Reference proteome</keyword>
<feature type="chain" id="PRO_5031368343" description="DUF3558 domain-containing protein" evidence="1">
    <location>
        <begin position="24"/>
        <end position="181"/>
    </location>
</feature>
<reference evidence="2 3" key="1">
    <citation type="submission" date="2020-07" db="EMBL/GenBank/DDBJ databases">
        <title>Sequencing the genomes of 1000 actinobacteria strains.</title>
        <authorList>
            <person name="Klenk H.-P."/>
        </authorList>
    </citation>
    <scope>NUCLEOTIDE SEQUENCE [LARGE SCALE GENOMIC DNA]</scope>
    <source>
        <strain evidence="2 3">DSM 18248</strain>
    </source>
</reference>
<dbReference type="AlphaFoldDB" id="A0A7Z0C2E9"/>
<organism evidence="2 3">
    <name type="scientific">Nocardioides marinus</name>
    <dbReference type="NCBI Taxonomy" id="374514"/>
    <lineage>
        <taxon>Bacteria</taxon>
        <taxon>Bacillati</taxon>
        <taxon>Actinomycetota</taxon>
        <taxon>Actinomycetes</taxon>
        <taxon>Propionibacteriales</taxon>
        <taxon>Nocardioidaceae</taxon>
        <taxon>Nocardioides</taxon>
    </lineage>
</organism>
<evidence type="ECO:0000313" key="3">
    <source>
        <dbReference type="Proteomes" id="UP000537326"/>
    </source>
</evidence>
<name>A0A7Z0C2E9_9ACTN</name>
<gene>
    <name evidence="2" type="ORF">BKA05_000717</name>
</gene>
<protein>
    <recommendedName>
        <fullName evidence="4">DUF3558 domain-containing protein</fullName>
    </recommendedName>
</protein>